<dbReference type="PANTHER" id="PTHR43133:SF51">
    <property type="entry name" value="RNA POLYMERASE SIGMA FACTOR"/>
    <property type="match status" value="1"/>
</dbReference>
<dbReference type="GO" id="GO:0006352">
    <property type="term" value="P:DNA-templated transcription initiation"/>
    <property type="evidence" value="ECO:0007669"/>
    <property type="project" value="InterPro"/>
</dbReference>
<dbReference type="SUPFAM" id="SSF88659">
    <property type="entry name" value="Sigma3 and sigma4 domains of RNA polymerase sigma factors"/>
    <property type="match status" value="1"/>
</dbReference>
<dbReference type="EMBL" id="QRDQ01000007">
    <property type="protein sequence ID" value="RED27121.1"/>
    <property type="molecule type" value="Genomic_DNA"/>
</dbReference>
<dbReference type="GO" id="GO:0003677">
    <property type="term" value="F:DNA binding"/>
    <property type="evidence" value="ECO:0007669"/>
    <property type="project" value="UniProtKB-KW"/>
</dbReference>
<dbReference type="InterPro" id="IPR007627">
    <property type="entry name" value="RNA_pol_sigma70_r2"/>
</dbReference>
<feature type="domain" description="RNA polymerase sigma-70 region 4" evidence="8">
    <location>
        <begin position="134"/>
        <end position="183"/>
    </location>
</feature>
<dbReference type="PANTHER" id="PTHR43133">
    <property type="entry name" value="RNA POLYMERASE ECF-TYPE SIGMA FACTO"/>
    <property type="match status" value="1"/>
</dbReference>
<dbReference type="Proteomes" id="UP000257004">
    <property type="component" value="Unassembled WGS sequence"/>
</dbReference>
<feature type="coiled-coil region" evidence="6">
    <location>
        <begin position="117"/>
        <end position="144"/>
    </location>
</feature>
<proteinExistence type="inferred from homology"/>
<dbReference type="OrthoDB" id="9790423at2"/>
<dbReference type="InterPro" id="IPR013325">
    <property type="entry name" value="RNA_pol_sigma_r2"/>
</dbReference>
<evidence type="ECO:0000256" key="1">
    <source>
        <dbReference type="ARBA" id="ARBA00010641"/>
    </source>
</evidence>
<accession>A0A3D9G1M8</accession>
<dbReference type="NCBIfam" id="TIGR02937">
    <property type="entry name" value="sigma70-ECF"/>
    <property type="match status" value="1"/>
</dbReference>
<evidence type="ECO:0000256" key="6">
    <source>
        <dbReference type="SAM" id="Coils"/>
    </source>
</evidence>
<keyword evidence="6" id="KW-0175">Coiled coil</keyword>
<evidence type="ECO:0000259" key="8">
    <source>
        <dbReference type="Pfam" id="PF04545"/>
    </source>
</evidence>
<comment type="caution">
    <text evidence="9">The sequence shown here is derived from an EMBL/GenBank/DDBJ whole genome shotgun (WGS) entry which is preliminary data.</text>
</comment>
<dbReference type="InterPro" id="IPR013324">
    <property type="entry name" value="RNA_pol_sigma_r3/r4-like"/>
</dbReference>
<dbReference type="GO" id="GO:0016987">
    <property type="term" value="F:sigma factor activity"/>
    <property type="evidence" value="ECO:0007669"/>
    <property type="project" value="UniProtKB-KW"/>
</dbReference>
<comment type="similarity">
    <text evidence="1">Belongs to the sigma-70 factor family. ECF subfamily.</text>
</comment>
<keyword evidence="2" id="KW-0805">Transcription regulation</keyword>
<sequence length="193" mass="22870">MVDMNIPDSLLVKKYIDGNEAALSKLIKRHESRIYGFIFSKIKDKDITNDIFQDTFIKVIKTLKSNSYKEEEKFLSWVMRISHNLIVDHFRKTNRMPMLRDNDQFSIFSIMSDNSLNIESKIIIDQLEIDLKKLLEELVDDQKEILIMRLYCNMSFKEISEEKKISINTALGRMRYAITNLRKIIEKNKIILN</sequence>
<evidence type="ECO:0000313" key="9">
    <source>
        <dbReference type="EMBL" id="RED27121.1"/>
    </source>
</evidence>
<evidence type="ECO:0000313" key="10">
    <source>
        <dbReference type="Proteomes" id="UP000257004"/>
    </source>
</evidence>
<dbReference type="RefSeq" id="WP_115887163.1">
    <property type="nucleotide sequence ID" value="NZ_QRDQ01000007.1"/>
</dbReference>
<dbReference type="AlphaFoldDB" id="A0A3D9G1M8"/>
<evidence type="ECO:0000259" key="7">
    <source>
        <dbReference type="Pfam" id="PF04542"/>
    </source>
</evidence>
<dbReference type="Pfam" id="PF04542">
    <property type="entry name" value="Sigma70_r2"/>
    <property type="match status" value="1"/>
</dbReference>
<keyword evidence="5" id="KW-0804">Transcription</keyword>
<gene>
    <name evidence="9" type="ORF">BD847_1054</name>
</gene>
<dbReference type="Gene3D" id="1.10.10.10">
    <property type="entry name" value="Winged helix-like DNA-binding domain superfamily/Winged helix DNA-binding domain"/>
    <property type="match status" value="1"/>
</dbReference>
<evidence type="ECO:0000256" key="4">
    <source>
        <dbReference type="ARBA" id="ARBA00023125"/>
    </source>
</evidence>
<dbReference type="InterPro" id="IPR036388">
    <property type="entry name" value="WH-like_DNA-bd_sf"/>
</dbReference>
<dbReference type="InterPro" id="IPR007630">
    <property type="entry name" value="RNA_pol_sigma70_r4"/>
</dbReference>
<organism evidence="9 10">
    <name type="scientific">Flavobacterium cutihirudinis</name>
    <dbReference type="NCBI Taxonomy" id="1265740"/>
    <lineage>
        <taxon>Bacteria</taxon>
        <taxon>Pseudomonadati</taxon>
        <taxon>Bacteroidota</taxon>
        <taxon>Flavobacteriia</taxon>
        <taxon>Flavobacteriales</taxon>
        <taxon>Flavobacteriaceae</taxon>
        <taxon>Flavobacterium</taxon>
    </lineage>
</organism>
<feature type="domain" description="RNA polymerase sigma-70 region 2" evidence="7">
    <location>
        <begin position="26"/>
        <end position="95"/>
    </location>
</feature>
<keyword evidence="3" id="KW-0731">Sigma factor</keyword>
<protein>
    <submittedName>
        <fullName evidence="9">RNA polymerase sigma-70 factor (ECF subfamily)</fullName>
    </submittedName>
</protein>
<dbReference type="SUPFAM" id="SSF88946">
    <property type="entry name" value="Sigma2 domain of RNA polymerase sigma factors"/>
    <property type="match status" value="1"/>
</dbReference>
<dbReference type="Gene3D" id="1.10.1740.10">
    <property type="match status" value="1"/>
</dbReference>
<reference evidence="9 10" key="1">
    <citation type="submission" date="2018-07" db="EMBL/GenBank/DDBJ databases">
        <title>Genomic Encyclopedia of Archaeal and Bacterial Type Strains, Phase II (KMG-II): from individual species to whole genera.</title>
        <authorList>
            <person name="Goeker M."/>
        </authorList>
    </citation>
    <scope>NUCLEOTIDE SEQUENCE [LARGE SCALE GENOMIC DNA]</scope>
    <source>
        <strain evidence="9 10">DSM 25795</strain>
    </source>
</reference>
<evidence type="ECO:0000256" key="2">
    <source>
        <dbReference type="ARBA" id="ARBA00023015"/>
    </source>
</evidence>
<dbReference type="InterPro" id="IPR039425">
    <property type="entry name" value="RNA_pol_sigma-70-like"/>
</dbReference>
<keyword evidence="10" id="KW-1185">Reference proteome</keyword>
<evidence type="ECO:0000256" key="3">
    <source>
        <dbReference type="ARBA" id="ARBA00023082"/>
    </source>
</evidence>
<keyword evidence="4" id="KW-0238">DNA-binding</keyword>
<dbReference type="Pfam" id="PF04545">
    <property type="entry name" value="Sigma70_r4"/>
    <property type="match status" value="1"/>
</dbReference>
<name>A0A3D9G1M8_9FLAO</name>
<dbReference type="InterPro" id="IPR014284">
    <property type="entry name" value="RNA_pol_sigma-70_dom"/>
</dbReference>
<evidence type="ECO:0000256" key="5">
    <source>
        <dbReference type="ARBA" id="ARBA00023163"/>
    </source>
</evidence>